<proteinExistence type="predicted"/>
<feature type="region of interest" description="Disordered" evidence="3">
    <location>
        <begin position="1"/>
        <end position="21"/>
    </location>
</feature>
<dbReference type="InterPro" id="IPR013154">
    <property type="entry name" value="ADH-like_N"/>
</dbReference>
<dbReference type="SUPFAM" id="SSF50129">
    <property type="entry name" value="GroES-like"/>
    <property type="match status" value="1"/>
</dbReference>
<dbReference type="Pfam" id="PF08240">
    <property type="entry name" value="ADH_N"/>
    <property type="match status" value="1"/>
</dbReference>
<dbReference type="EMBL" id="BMGC01000011">
    <property type="protein sequence ID" value="GGB31303.1"/>
    <property type="molecule type" value="Genomic_DNA"/>
</dbReference>
<dbReference type="PANTHER" id="PTHR48106">
    <property type="entry name" value="QUINONE OXIDOREDUCTASE PIG3-RELATED"/>
    <property type="match status" value="1"/>
</dbReference>
<feature type="domain" description="Enoyl reductase (ER)" evidence="4">
    <location>
        <begin position="7"/>
        <end position="300"/>
    </location>
</feature>
<organism evidence="5 6">
    <name type="scientific">Gordonia jinhuaensis</name>
    <dbReference type="NCBI Taxonomy" id="1517702"/>
    <lineage>
        <taxon>Bacteria</taxon>
        <taxon>Bacillati</taxon>
        <taxon>Actinomycetota</taxon>
        <taxon>Actinomycetes</taxon>
        <taxon>Mycobacteriales</taxon>
        <taxon>Gordoniaceae</taxon>
        <taxon>Gordonia</taxon>
    </lineage>
</organism>
<dbReference type="GO" id="GO:0070402">
    <property type="term" value="F:NADPH binding"/>
    <property type="evidence" value="ECO:0007669"/>
    <property type="project" value="TreeGrafter"/>
</dbReference>
<dbReference type="Gene3D" id="3.90.180.10">
    <property type="entry name" value="Medium-chain alcohol dehydrogenases, catalytic domain"/>
    <property type="match status" value="1"/>
</dbReference>
<name>A0A916T5W6_9ACTN</name>
<dbReference type="Pfam" id="PF00107">
    <property type="entry name" value="ADH_zinc_N"/>
    <property type="match status" value="1"/>
</dbReference>
<keyword evidence="6" id="KW-1185">Reference proteome</keyword>
<dbReference type="AlphaFoldDB" id="A0A916T5W6"/>
<dbReference type="GO" id="GO:0016651">
    <property type="term" value="F:oxidoreductase activity, acting on NAD(P)H"/>
    <property type="evidence" value="ECO:0007669"/>
    <property type="project" value="TreeGrafter"/>
</dbReference>
<dbReference type="PANTHER" id="PTHR48106:SF18">
    <property type="entry name" value="QUINONE OXIDOREDUCTASE PIG3"/>
    <property type="match status" value="1"/>
</dbReference>
<feature type="compositionally biased region" description="Polar residues" evidence="3">
    <location>
        <begin position="1"/>
        <end position="14"/>
    </location>
</feature>
<dbReference type="Proteomes" id="UP000621454">
    <property type="component" value="Unassembled WGS sequence"/>
</dbReference>
<reference evidence="5" key="2">
    <citation type="submission" date="2020-09" db="EMBL/GenBank/DDBJ databases">
        <authorList>
            <person name="Sun Q."/>
            <person name="Zhou Y."/>
        </authorList>
    </citation>
    <scope>NUCLEOTIDE SEQUENCE</scope>
    <source>
        <strain evidence="5">CGMCC 1.12827</strain>
    </source>
</reference>
<keyword evidence="2" id="KW-0560">Oxidoreductase</keyword>
<sequence length="319" mass="33155">MKAWTSADSGSLTLSDVPEPAPAPDDVLVAVEAFSPNRGETFVLEQAAPGFRPGKDIAGTVVQTAASGHGPHVGERVVAHLDGGGWAERAAVPVDRLAVLPESVSTSDAAALPLAGLTALRLTRATGPLAARRVLLTGASGGVGHYFVELAASQGAQITVVTANCERSQRLLELGAAEWVAAPSDARGTFDVALDSVGGASTPAVLRTLTSHGVLVWFGQASREAPTMDFFDWTGGSSATIRKFLYTDDETSLADDLAALVRLTADDRLHPEIGLVADWADTPRVIDSMVNRGVRGNAILMLPPQHADAAAATSAYDFR</sequence>
<evidence type="ECO:0000259" key="4">
    <source>
        <dbReference type="SMART" id="SM00829"/>
    </source>
</evidence>
<dbReference type="SUPFAM" id="SSF51735">
    <property type="entry name" value="NAD(P)-binding Rossmann-fold domains"/>
    <property type="match status" value="1"/>
</dbReference>
<protein>
    <submittedName>
        <fullName evidence="5">Oxidoreductase</fullName>
    </submittedName>
</protein>
<evidence type="ECO:0000313" key="6">
    <source>
        <dbReference type="Proteomes" id="UP000621454"/>
    </source>
</evidence>
<dbReference type="RefSeq" id="WP_188586401.1">
    <property type="nucleotide sequence ID" value="NZ_BMGC01000011.1"/>
</dbReference>
<reference evidence="5" key="1">
    <citation type="journal article" date="2014" name="Int. J. Syst. Evol. Microbiol.">
        <title>Complete genome sequence of Corynebacterium casei LMG S-19264T (=DSM 44701T), isolated from a smear-ripened cheese.</title>
        <authorList>
            <consortium name="US DOE Joint Genome Institute (JGI-PGF)"/>
            <person name="Walter F."/>
            <person name="Albersmeier A."/>
            <person name="Kalinowski J."/>
            <person name="Ruckert C."/>
        </authorList>
    </citation>
    <scope>NUCLEOTIDE SEQUENCE</scope>
    <source>
        <strain evidence="5">CGMCC 1.12827</strain>
    </source>
</reference>
<evidence type="ECO:0000256" key="2">
    <source>
        <dbReference type="ARBA" id="ARBA00023002"/>
    </source>
</evidence>
<dbReference type="InterPro" id="IPR013149">
    <property type="entry name" value="ADH-like_C"/>
</dbReference>
<dbReference type="InterPro" id="IPR020843">
    <property type="entry name" value="ER"/>
</dbReference>
<evidence type="ECO:0000256" key="1">
    <source>
        <dbReference type="ARBA" id="ARBA00022857"/>
    </source>
</evidence>
<gene>
    <name evidence="5" type="ORF">GCM10011489_19380</name>
</gene>
<evidence type="ECO:0000313" key="5">
    <source>
        <dbReference type="EMBL" id="GGB31303.1"/>
    </source>
</evidence>
<keyword evidence="1" id="KW-0521">NADP</keyword>
<dbReference type="InterPro" id="IPR011032">
    <property type="entry name" value="GroES-like_sf"/>
</dbReference>
<dbReference type="InterPro" id="IPR036291">
    <property type="entry name" value="NAD(P)-bd_dom_sf"/>
</dbReference>
<dbReference type="Gene3D" id="3.40.50.720">
    <property type="entry name" value="NAD(P)-binding Rossmann-like Domain"/>
    <property type="match status" value="1"/>
</dbReference>
<comment type="caution">
    <text evidence="5">The sequence shown here is derived from an EMBL/GenBank/DDBJ whole genome shotgun (WGS) entry which is preliminary data.</text>
</comment>
<dbReference type="SMART" id="SM00829">
    <property type="entry name" value="PKS_ER"/>
    <property type="match status" value="1"/>
</dbReference>
<evidence type="ECO:0000256" key="3">
    <source>
        <dbReference type="SAM" id="MobiDB-lite"/>
    </source>
</evidence>
<accession>A0A916T5W6</accession>